<keyword evidence="2" id="KW-1185">Reference proteome</keyword>
<comment type="caution">
    <text evidence="1">The sequence shown here is derived from an EMBL/GenBank/DDBJ whole genome shotgun (WGS) entry which is preliminary data.</text>
</comment>
<dbReference type="EMBL" id="JACHEA010000001">
    <property type="protein sequence ID" value="MBB5338643.1"/>
    <property type="molecule type" value="Genomic_DNA"/>
</dbReference>
<evidence type="ECO:0000313" key="2">
    <source>
        <dbReference type="Proteomes" id="UP000569005"/>
    </source>
</evidence>
<dbReference type="Proteomes" id="UP000569005">
    <property type="component" value="Unassembled WGS sequence"/>
</dbReference>
<proteinExistence type="predicted"/>
<protein>
    <submittedName>
        <fullName evidence="1">Uncharacterized protein</fullName>
    </submittedName>
</protein>
<accession>A0ACC5NWA2</accession>
<name>A0ACC5NWA2_9BACT</name>
<evidence type="ECO:0000313" key="1">
    <source>
        <dbReference type="EMBL" id="MBB5338643.1"/>
    </source>
</evidence>
<reference evidence="1" key="1">
    <citation type="submission" date="2020-08" db="EMBL/GenBank/DDBJ databases">
        <title>Genomic Encyclopedia of Type Strains, Phase IV (KMG-V): Genome sequencing to study the core and pangenomes of soil and plant-associated prokaryotes.</title>
        <authorList>
            <person name="Whitman W."/>
        </authorList>
    </citation>
    <scope>NUCLEOTIDE SEQUENCE</scope>
    <source>
        <strain evidence="1">M8UP15</strain>
    </source>
</reference>
<organism evidence="1 2">
    <name type="scientific">Tunturiibacter gelidiferens</name>
    <dbReference type="NCBI Taxonomy" id="3069689"/>
    <lineage>
        <taxon>Bacteria</taxon>
        <taxon>Pseudomonadati</taxon>
        <taxon>Acidobacteriota</taxon>
        <taxon>Terriglobia</taxon>
        <taxon>Terriglobales</taxon>
        <taxon>Acidobacteriaceae</taxon>
        <taxon>Tunturiibacter</taxon>
    </lineage>
</organism>
<sequence length="543" mass="57736">MYTNRIVCSVRRNDSIPFFVILVCTLLGQQMRCPAQIGGTAGAGTSIASSGAPDLVSGTVINAATDQPVRRALVRLNNRAVLTDSEGRFRFEQNKESSVNILVTKPGFYASAEYGDAGNLYLQSSQLAAPLELRIFPEALLTGVVLAPDGTPLPGISVNAIRSVYDDSGRRWIPVDQRQTDSYGRFRIPVPAGEYRVQTHYSLLNTPIAEAVLPVAIPSGSTSNASPLVRIHSGEEQTFELRPTVSPIRTVGISQFSADRGFMRVSARASDGGALQVNSMLENGGERKIQLPQGTYALTVRTVADTDSAEIAETTVTVPDHDISGVVLRFSPVPSIPVELLIDESSSSDITPPGLQQLGLSLQSGQTDLDGGYASLGLSPRANQAFFFSAPPGSYRLAGRNSGAWYIKSASYGDSDLLEQELVVAPGASGTPIRVVVSNQTGALQGTVHLNGAPVASWVCVIPRGPSAQVEYSTRSSSTGSYSFSHLPPGSYQAIAFQRRHSADYRDPESLTPFGDHVQSVTVNAGDKSTLNLDVVPATEVIP</sequence>
<gene>
    <name evidence="1" type="ORF">HDF13_000976</name>
</gene>